<evidence type="ECO:0000313" key="7">
    <source>
        <dbReference type="EMBL" id="KAK2979895.1"/>
    </source>
</evidence>
<keyword evidence="8" id="KW-1185">Reference proteome</keyword>
<evidence type="ECO:0000256" key="4">
    <source>
        <dbReference type="ARBA" id="ARBA00022737"/>
    </source>
</evidence>
<keyword evidence="6" id="KW-0472">Membrane</keyword>
<proteinExistence type="predicted"/>
<evidence type="ECO:0000256" key="3">
    <source>
        <dbReference type="ARBA" id="ARBA00022692"/>
    </source>
</evidence>
<dbReference type="InterPro" id="IPR051809">
    <property type="entry name" value="Plant_receptor-like_S/T_kinase"/>
</dbReference>
<dbReference type="GO" id="GO:0016020">
    <property type="term" value="C:membrane"/>
    <property type="evidence" value="ECO:0007669"/>
    <property type="project" value="UniProtKB-SubCell"/>
</dbReference>
<sequence>YYSRNELQHIYTTNDVSCIQSTLGNTVVLVWKFTLLNFKCFKLTRLDLSANSFSGIVPNSLGNLRLLKVLRMGDNNFINGPSSPELSFITSLTKCKKLRVLSIRRNPIAGTLPVSIGNLSASLQYFYAYRCRIRGTIPNEIGNLSFFGNELSGFIPNTIKGL</sequence>
<keyword evidence="3" id="KW-0812">Transmembrane</keyword>
<feature type="non-terminal residue" evidence="7">
    <location>
        <position position="162"/>
    </location>
</feature>
<dbReference type="InterPro" id="IPR032675">
    <property type="entry name" value="LRR_dom_sf"/>
</dbReference>
<comment type="caution">
    <text evidence="7">The sequence shown here is derived from an EMBL/GenBank/DDBJ whole genome shotgun (WGS) entry which is preliminary data.</text>
</comment>
<accession>A0AA88RD99</accession>
<dbReference type="InterPro" id="IPR001611">
    <property type="entry name" value="Leu-rich_rpt"/>
</dbReference>
<dbReference type="SUPFAM" id="SSF52058">
    <property type="entry name" value="L domain-like"/>
    <property type="match status" value="1"/>
</dbReference>
<comment type="subcellular location">
    <subcellularLocation>
        <location evidence="1">Membrane</location>
    </subcellularLocation>
</comment>
<dbReference type="Pfam" id="PF00560">
    <property type="entry name" value="LRR_1"/>
    <property type="match status" value="3"/>
</dbReference>
<reference evidence="7" key="1">
    <citation type="submission" date="2022-12" db="EMBL/GenBank/DDBJ databases">
        <title>Draft genome assemblies for two species of Escallonia (Escalloniales).</title>
        <authorList>
            <person name="Chanderbali A."/>
            <person name="Dervinis C."/>
            <person name="Anghel I."/>
            <person name="Soltis D."/>
            <person name="Soltis P."/>
            <person name="Zapata F."/>
        </authorList>
    </citation>
    <scope>NUCLEOTIDE SEQUENCE</scope>
    <source>
        <strain evidence="7">UCBG92.1500</strain>
        <tissue evidence="7">Leaf</tissue>
    </source>
</reference>
<keyword evidence="2" id="KW-0433">Leucine-rich repeat</keyword>
<keyword evidence="4" id="KW-0677">Repeat</keyword>
<gene>
    <name evidence="7" type="ORF">RJ640_023966</name>
</gene>
<dbReference type="EMBL" id="JAVXUO010001700">
    <property type="protein sequence ID" value="KAK2979895.1"/>
    <property type="molecule type" value="Genomic_DNA"/>
</dbReference>
<organism evidence="7 8">
    <name type="scientific">Escallonia rubra</name>
    <dbReference type="NCBI Taxonomy" id="112253"/>
    <lineage>
        <taxon>Eukaryota</taxon>
        <taxon>Viridiplantae</taxon>
        <taxon>Streptophyta</taxon>
        <taxon>Embryophyta</taxon>
        <taxon>Tracheophyta</taxon>
        <taxon>Spermatophyta</taxon>
        <taxon>Magnoliopsida</taxon>
        <taxon>eudicotyledons</taxon>
        <taxon>Gunneridae</taxon>
        <taxon>Pentapetalae</taxon>
        <taxon>asterids</taxon>
        <taxon>campanulids</taxon>
        <taxon>Escalloniales</taxon>
        <taxon>Escalloniaceae</taxon>
        <taxon>Escallonia</taxon>
    </lineage>
</organism>
<evidence type="ECO:0000256" key="5">
    <source>
        <dbReference type="ARBA" id="ARBA00022989"/>
    </source>
</evidence>
<evidence type="ECO:0000256" key="2">
    <source>
        <dbReference type="ARBA" id="ARBA00022614"/>
    </source>
</evidence>
<dbReference type="Proteomes" id="UP001187471">
    <property type="component" value="Unassembled WGS sequence"/>
</dbReference>
<evidence type="ECO:0000256" key="6">
    <source>
        <dbReference type="ARBA" id="ARBA00023136"/>
    </source>
</evidence>
<dbReference type="PANTHER" id="PTHR27008">
    <property type="entry name" value="OS04G0122200 PROTEIN"/>
    <property type="match status" value="1"/>
</dbReference>
<protein>
    <submittedName>
        <fullName evidence="7">Uncharacterized protein</fullName>
    </submittedName>
</protein>
<dbReference type="AlphaFoldDB" id="A0AA88RD99"/>
<name>A0AA88RD99_9ASTE</name>
<keyword evidence="5" id="KW-1133">Transmembrane helix</keyword>
<evidence type="ECO:0000313" key="8">
    <source>
        <dbReference type="Proteomes" id="UP001187471"/>
    </source>
</evidence>
<evidence type="ECO:0000256" key="1">
    <source>
        <dbReference type="ARBA" id="ARBA00004370"/>
    </source>
</evidence>
<dbReference type="PANTHER" id="PTHR27008:SF585">
    <property type="entry name" value="PROTEIN KINASE DOMAIN-CONTAINING PROTEIN"/>
    <property type="match status" value="1"/>
</dbReference>
<dbReference type="Gene3D" id="3.80.10.10">
    <property type="entry name" value="Ribonuclease Inhibitor"/>
    <property type="match status" value="1"/>
</dbReference>